<evidence type="ECO:0000313" key="2">
    <source>
        <dbReference type="Proteomes" id="UP000483820"/>
    </source>
</evidence>
<dbReference type="AlphaFoldDB" id="A0A6A5FZ78"/>
<reference evidence="1 2" key="1">
    <citation type="submission" date="2019-12" db="EMBL/GenBank/DDBJ databases">
        <title>Chromosome-level assembly of the Caenorhabditis remanei genome.</title>
        <authorList>
            <person name="Teterina A.A."/>
            <person name="Willis J.H."/>
            <person name="Phillips P.C."/>
        </authorList>
    </citation>
    <scope>NUCLEOTIDE SEQUENCE [LARGE SCALE GENOMIC DNA]</scope>
    <source>
        <strain evidence="1 2">PX506</strain>
        <tissue evidence="1">Whole organism</tissue>
    </source>
</reference>
<name>A0A6A5FZ78_CAERE</name>
<sequence>MNLRRDEGFHFFLDTIFYVFEHCRFSRKHDVGVQVSADIDVARLDGVDAGLMDSKDCFDRKYLEESLWAAETLISDGDELTIRKLSDVAELLLDVTDDFTFGGGCERVTTLGENLHEVVGEITSSKIETTDSVWEGVSFVNRNGVGDTISGVKNDSGDTSRSVEGEDSLDGDVHGWSIEAFKHDLSHAFRVGLRVEWSFSEENCMVFWSNTELIVEGVVPDLLHVIPVGDDSVLDRILESQDASLRLVSNVRILMDRDEFEFGQALKNVWFQVWLDYISLPNAAEQEDHSVQALHCPCSAQTLQPLGFA</sequence>
<dbReference type="GeneID" id="78777794"/>
<organism evidence="1 2">
    <name type="scientific">Caenorhabditis remanei</name>
    <name type="common">Caenorhabditis vulgaris</name>
    <dbReference type="NCBI Taxonomy" id="31234"/>
    <lineage>
        <taxon>Eukaryota</taxon>
        <taxon>Metazoa</taxon>
        <taxon>Ecdysozoa</taxon>
        <taxon>Nematoda</taxon>
        <taxon>Chromadorea</taxon>
        <taxon>Rhabditida</taxon>
        <taxon>Rhabditina</taxon>
        <taxon>Rhabditomorpha</taxon>
        <taxon>Rhabditoidea</taxon>
        <taxon>Rhabditidae</taxon>
        <taxon>Peloderinae</taxon>
        <taxon>Caenorhabditis</taxon>
    </lineage>
</organism>
<dbReference type="EMBL" id="WUAV01000006">
    <property type="protein sequence ID" value="KAF1747771.1"/>
    <property type="molecule type" value="Genomic_DNA"/>
</dbReference>
<evidence type="ECO:0000313" key="1">
    <source>
        <dbReference type="EMBL" id="KAF1747771.1"/>
    </source>
</evidence>
<accession>A0A6A5FZ78</accession>
<dbReference type="Proteomes" id="UP000483820">
    <property type="component" value="Chromosome X"/>
</dbReference>
<comment type="caution">
    <text evidence="1">The sequence shown here is derived from an EMBL/GenBank/DDBJ whole genome shotgun (WGS) entry which is preliminary data.</text>
</comment>
<gene>
    <name evidence="1" type="ORF">GCK72_024237</name>
</gene>
<dbReference type="KEGG" id="crq:GCK72_024237"/>
<proteinExistence type="predicted"/>
<protein>
    <submittedName>
        <fullName evidence="1">Uncharacterized protein</fullName>
    </submittedName>
</protein>
<dbReference type="RefSeq" id="XP_053579354.1">
    <property type="nucleotide sequence ID" value="XM_053735788.1"/>
</dbReference>
<dbReference type="CTD" id="78777794"/>